<dbReference type="EMBL" id="CP053538">
    <property type="protein sequence ID" value="QJX45525.1"/>
    <property type="molecule type" value="Genomic_DNA"/>
</dbReference>
<name>A0A6M6BEC5_9BACT</name>
<reference evidence="1 2" key="1">
    <citation type="submission" date="2020-05" db="EMBL/GenBank/DDBJ databases">
        <title>Complete genome sequence of Hymenobacter sp. TS19 in Coasted Sand Dune.</title>
        <authorList>
            <person name="Lee J.-H."/>
            <person name="Jung J.-H."/>
            <person name="Jeong S."/>
            <person name="Zhao L."/>
            <person name="Kim M.-K."/>
            <person name="Seo H.-S."/>
            <person name="Lim S."/>
        </authorList>
    </citation>
    <scope>NUCLEOTIDE SEQUENCE [LARGE SCALE GENOMIC DNA]</scope>
    <source>
        <strain evidence="1 2">TS19</strain>
    </source>
</reference>
<dbReference type="RefSeq" id="WP_171589673.1">
    <property type="nucleotide sequence ID" value="NZ_CP053538.1"/>
</dbReference>
<evidence type="ECO:0000313" key="1">
    <source>
        <dbReference type="EMBL" id="QJX45525.1"/>
    </source>
</evidence>
<dbReference type="KEGG" id="hts:HMJ29_00650"/>
<sequence>MISFFLPLRCVLYTRFLLPTGLGQSWAQSFRFPKQQVVTRPGKHDAFLEEPIQFGQVMVSFVQKLPR</sequence>
<dbReference type="AlphaFoldDB" id="A0A6M6BEC5"/>
<evidence type="ECO:0008006" key="3">
    <source>
        <dbReference type="Google" id="ProtNLM"/>
    </source>
</evidence>
<dbReference type="Proteomes" id="UP000501623">
    <property type="component" value="Chromosome"/>
</dbReference>
<keyword evidence="2" id="KW-1185">Reference proteome</keyword>
<proteinExistence type="predicted"/>
<evidence type="ECO:0000313" key="2">
    <source>
        <dbReference type="Proteomes" id="UP000501623"/>
    </source>
</evidence>
<organism evidence="1 2">
    <name type="scientific">Hymenobacter taeanensis</name>
    <dbReference type="NCBI Taxonomy" id="2735321"/>
    <lineage>
        <taxon>Bacteria</taxon>
        <taxon>Pseudomonadati</taxon>
        <taxon>Bacteroidota</taxon>
        <taxon>Cytophagia</taxon>
        <taxon>Cytophagales</taxon>
        <taxon>Hymenobacteraceae</taxon>
        <taxon>Hymenobacter</taxon>
    </lineage>
</organism>
<protein>
    <recommendedName>
        <fullName evidence="3">Alpha/beta hydrolase</fullName>
    </recommendedName>
</protein>
<accession>A0A6M6BEC5</accession>
<gene>
    <name evidence="1" type="ORF">HMJ29_00650</name>
</gene>